<dbReference type="AlphaFoldDB" id="A0A212LL07"/>
<dbReference type="GO" id="GO:0016887">
    <property type="term" value="F:ATP hydrolysis activity"/>
    <property type="evidence" value="ECO:0007669"/>
    <property type="project" value="InterPro"/>
</dbReference>
<evidence type="ECO:0000313" key="7">
    <source>
        <dbReference type="EMBL" id="SCM78232.1"/>
    </source>
</evidence>
<protein>
    <submittedName>
        <fullName evidence="7">Alpha-glucoside transport ATP-binding protein AglK</fullName>
    </submittedName>
</protein>
<dbReference type="InterPro" id="IPR047641">
    <property type="entry name" value="ABC_transpr_MalK/UgpC-like"/>
</dbReference>
<dbReference type="Gene3D" id="2.40.50.140">
    <property type="entry name" value="Nucleic acid-binding proteins"/>
    <property type="match status" value="1"/>
</dbReference>
<dbReference type="InterPro" id="IPR012340">
    <property type="entry name" value="NA-bd_OB-fold"/>
</dbReference>
<dbReference type="EMBL" id="FMJD01000011">
    <property type="protein sequence ID" value="SCM78232.1"/>
    <property type="molecule type" value="Genomic_DNA"/>
</dbReference>
<comment type="subcellular location">
    <subcellularLocation>
        <location evidence="1">Cell inner membrane</location>
        <topology evidence="1">Peripheral membrane protein</topology>
    </subcellularLocation>
</comment>
<dbReference type="SMART" id="SM00382">
    <property type="entry name" value="AAA"/>
    <property type="match status" value="1"/>
</dbReference>
<dbReference type="GO" id="GO:0055052">
    <property type="term" value="C:ATP-binding cassette (ABC) transporter complex, substrate-binding subunit-containing"/>
    <property type="evidence" value="ECO:0007669"/>
    <property type="project" value="TreeGrafter"/>
</dbReference>
<dbReference type="SUPFAM" id="SSF50331">
    <property type="entry name" value="MOP-like"/>
    <property type="match status" value="1"/>
</dbReference>
<organism evidence="7">
    <name type="scientific">uncultured Pleomorphomonas sp</name>
    <dbReference type="NCBI Taxonomy" id="442121"/>
    <lineage>
        <taxon>Bacteria</taxon>
        <taxon>Pseudomonadati</taxon>
        <taxon>Pseudomonadota</taxon>
        <taxon>Alphaproteobacteria</taxon>
        <taxon>Hyphomicrobiales</taxon>
        <taxon>Pleomorphomonadaceae</taxon>
        <taxon>Pleomorphomonas</taxon>
        <taxon>environmental samples</taxon>
    </lineage>
</organism>
<dbReference type="GO" id="GO:0005524">
    <property type="term" value="F:ATP binding"/>
    <property type="evidence" value="ECO:0007669"/>
    <property type="project" value="UniProtKB-KW"/>
</dbReference>
<dbReference type="Gene3D" id="2.40.50.100">
    <property type="match status" value="1"/>
</dbReference>
<evidence type="ECO:0000256" key="1">
    <source>
        <dbReference type="ARBA" id="ARBA00004417"/>
    </source>
</evidence>
<name>A0A212LL07_9HYPH</name>
<reference evidence="7" key="1">
    <citation type="submission" date="2016-08" db="EMBL/GenBank/DDBJ databases">
        <authorList>
            <person name="Seilhamer J.J."/>
        </authorList>
    </citation>
    <scope>NUCLEOTIDE SEQUENCE</scope>
    <source>
        <strain evidence="7">86</strain>
    </source>
</reference>
<keyword evidence="4" id="KW-0547">Nucleotide-binding</keyword>
<dbReference type="InterPro" id="IPR027417">
    <property type="entry name" value="P-loop_NTPase"/>
</dbReference>
<dbReference type="SUPFAM" id="SSF52540">
    <property type="entry name" value="P-loop containing nucleoside triphosphate hydrolases"/>
    <property type="match status" value="1"/>
</dbReference>
<gene>
    <name evidence="7" type="primary">aglK</name>
    <name evidence="7" type="ORF">KL86PLE_70015</name>
</gene>
<keyword evidence="5 7" id="KW-0067">ATP-binding</keyword>
<evidence type="ECO:0000256" key="2">
    <source>
        <dbReference type="ARBA" id="ARBA00005417"/>
    </source>
</evidence>
<dbReference type="InterPro" id="IPR017871">
    <property type="entry name" value="ABC_transporter-like_CS"/>
</dbReference>
<accession>A0A212LL07</accession>
<evidence type="ECO:0000256" key="4">
    <source>
        <dbReference type="ARBA" id="ARBA00022741"/>
    </source>
</evidence>
<dbReference type="PANTHER" id="PTHR43875">
    <property type="entry name" value="MALTODEXTRIN IMPORT ATP-BINDING PROTEIN MSMX"/>
    <property type="match status" value="1"/>
</dbReference>
<dbReference type="NCBIfam" id="NF008653">
    <property type="entry name" value="PRK11650.1"/>
    <property type="match status" value="1"/>
</dbReference>
<dbReference type="CDD" id="cd03301">
    <property type="entry name" value="ABC_MalK_N"/>
    <property type="match status" value="1"/>
</dbReference>
<proteinExistence type="inferred from homology"/>
<evidence type="ECO:0000259" key="6">
    <source>
        <dbReference type="PROSITE" id="PS50893"/>
    </source>
</evidence>
<dbReference type="Pfam" id="PF08402">
    <property type="entry name" value="TOBE_2"/>
    <property type="match status" value="1"/>
</dbReference>
<dbReference type="InterPro" id="IPR003439">
    <property type="entry name" value="ABC_transporter-like_ATP-bd"/>
</dbReference>
<sequence length="357" mass="38672">MAEIEFKSVAKSFGKVGVIAGLDLKVDDGEFIVFVGPSGCGKSTALRMIAGLEETTSGDIRIGGRSMADLAPSDRNVAMVFQSYALYPHMTVAGNIGFPLKMAGRSSTEIAERVREAADILDLGPYLDRRPAQLSGGQRQRVALGRAIVRHPDVFLFDEPLSNLDADLRVSMRGEIMRLRERIQATMIYVTHDQTEAMTMGDRIAVFAPLRDGHARNLMQVGKPEELYERPANLFVARFLGSPKMNLMEVADGEAPAFGTLDVASRPAGRTGAVLLGVRPEDIRIAEAGAPGLAGRIRLVEALGAEYYVHVETAAGELIVRVMDKRLRPEPGDDVSLQPAPGSFHLFDKATGERVEG</sequence>
<dbReference type="PANTHER" id="PTHR43875:SF1">
    <property type="entry name" value="OSMOPROTECTIVE COMPOUNDS UPTAKE ATP-BINDING PROTEIN GGTA"/>
    <property type="match status" value="1"/>
</dbReference>
<dbReference type="InterPro" id="IPR015855">
    <property type="entry name" value="ABC_transpr_MalK-like"/>
</dbReference>
<evidence type="ECO:0000256" key="3">
    <source>
        <dbReference type="ARBA" id="ARBA00022448"/>
    </source>
</evidence>
<evidence type="ECO:0000256" key="5">
    <source>
        <dbReference type="ARBA" id="ARBA00022840"/>
    </source>
</evidence>
<dbReference type="InterPro" id="IPR003593">
    <property type="entry name" value="AAA+_ATPase"/>
</dbReference>
<comment type="similarity">
    <text evidence="2">Belongs to the ABC transporter superfamily.</text>
</comment>
<dbReference type="FunFam" id="3.40.50.300:FF:000042">
    <property type="entry name" value="Maltose/maltodextrin ABC transporter, ATP-binding protein"/>
    <property type="match status" value="1"/>
</dbReference>
<dbReference type="InterPro" id="IPR013611">
    <property type="entry name" value="Transp-assoc_OB_typ2"/>
</dbReference>
<dbReference type="PROSITE" id="PS00211">
    <property type="entry name" value="ABC_TRANSPORTER_1"/>
    <property type="match status" value="1"/>
</dbReference>
<dbReference type="PROSITE" id="PS50893">
    <property type="entry name" value="ABC_TRANSPORTER_2"/>
    <property type="match status" value="1"/>
</dbReference>
<feature type="domain" description="ABC transporter" evidence="6">
    <location>
        <begin position="4"/>
        <end position="240"/>
    </location>
</feature>
<keyword evidence="3" id="KW-0813">Transport</keyword>
<dbReference type="InterPro" id="IPR008995">
    <property type="entry name" value="Mo/tungstate-bd_C_term_dom"/>
</dbReference>
<dbReference type="GO" id="GO:0140359">
    <property type="term" value="F:ABC-type transporter activity"/>
    <property type="evidence" value="ECO:0007669"/>
    <property type="project" value="InterPro"/>
</dbReference>
<dbReference type="Pfam" id="PF00005">
    <property type="entry name" value="ABC_tran"/>
    <property type="match status" value="1"/>
</dbReference>
<dbReference type="RefSeq" id="WP_288197989.1">
    <property type="nucleotide sequence ID" value="NZ_LT608334.1"/>
</dbReference>
<dbReference type="Gene3D" id="3.40.50.300">
    <property type="entry name" value="P-loop containing nucleotide triphosphate hydrolases"/>
    <property type="match status" value="1"/>
</dbReference>
<dbReference type="GO" id="GO:0008643">
    <property type="term" value="P:carbohydrate transport"/>
    <property type="evidence" value="ECO:0007669"/>
    <property type="project" value="InterPro"/>
</dbReference>